<dbReference type="EMBL" id="CM001403">
    <property type="protein sequence ID" value="EHQ26716.1"/>
    <property type="molecule type" value="Genomic_DNA"/>
</dbReference>
<dbReference type="STRING" id="714943.Mucpa_2601"/>
<protein>
    <recommendedName>
        <fullName evidence="3">Restriction endonuclease</fullName>
    </recommendedName>
</protein>
<proteinExistence type="predicted"/>
<dbReference type="RefSeq" id="WP_008506873.1">
    <property type="nucleotide sequence ID" value="NZ_CM001403.1"/>
</dbReference>
<sequence length="301" mass="33923">MLKNDQLQSVLSTAIEIAQAENADHILPLLTKAELSIEQTGYNNWNNGTDYFTIFVTVDVKSYVSVKSNLKAIEDDLLQRFTETIRRSESEELVQVNIIPRASSTIPEMNVHRPLSEAELERKALLIGYLNQASEDDLIGEILMPLFRYMGFQRITIAGHKDKALEYGKDIWMRYVLPTQNVLYFGIQAKKGKLDSAGMGKPGNANIAEIHNQVTMMLGHEVFDHELGRTALVDHAFIIAGGEITKHAKNWIAHELDRSKRSQIMFMDREDILNLFIVNGISLPPAAFPPIKDNSADDLPF</sequence>
<dbReference type="eggNOG" id="ENOG502Z84K">
    <property type="taxonomic scope" value="Bacteria"/>
</dbReference>
<organism evidence="1 2">
    <name type="scientific">Mucilaginibacter paludis DSM 18603</name>
    <dbReference type="NCBI Taxonomy" id="714943"/>
    <lineage>
        <taxon>Bacteria</taxon>
        <taxon>Pseudomonadati</taxon>
        <taxon>Bacteroidota</taxon>
        <taxon>Sphingobacteriia</taxon>
        <taxon>Sphingobacteriales</taxon>
        <taxon>Sphingobacteriaceae</taxon>
        <taxon>Mucilaginibacter</taxon>
    </lineage>
</organism>
<evidence type="ECO:0000313" key="2">
    <source>
        <dbReference type="Proteomes" id="UP000002774"/>
    </source>
</evidence>
<dbReference type="AlphaFoldDB" id="H1Y259"/>
<accession>H1Y259</accession>
<evidence type="ECO:0000313" key="1">
    <source>
        <dbReference type="EMBL" id="EHQ26716.1"/>
    </source>
</evidence>
<keyword evidence="2" id="KW-1185">Reference proteome</keyword>
<reference evidence="1" key="1">
    <citation type="submission" date="2011-09" db="EMBL/GenBank/DDBJ databases">
        <title>The permanent draft genome of Mucilaginibacter paludis DSM 18603.</title>
        <authorList>
            <consortium name="US DOE Joint Genome Institute (JGI-PGF)"/>
            <person name="Lucas S."/>
            <person name="Han J."/>
            <person name="Lapidus A."/>
            <person name="Bruce D."/>
            <person name="Goodwin L."/>
            <person name="Pitluck S."/>
            <person name="Peters L."/>
            <person name="Kyrpides N."/>
            <person name="Mavromatis K."/>
            <person name="Ivanova N."/>
            <person name="Mikhailova N."/>
            <person name="Held B."/>
            <person name="Detter J.C."/>
            <person name="Tapia R."/>
            <person name="Han C."/>
            <person name="Land M."/>
            <person name="Hauser L."/>
            <person name="Markowitz V."/>
            <person name="Cheng J.-F."/>
            <person name="Hugenholtz P."/>
            <person name="Woyke T."/>
            <person name="Wu D."/>
            <person name="Tindall B."/>
            <person name="Brambilla E."/>
            <person name="Klenk H.-P."/>
            <person name="Eisen J.A."/>
        </authorList>
    </citation>
    <scope>NUCLEOTIDE SEQUENCE [LARGE SCALE GENOMIC DNA]</scope>
    <source>
        <strain evidence="1">DSM 18603</strain>
    </source>
</reference>
<gene>
    <name evidence="1" type="ORF">Mucpa_2601</name>
</gene>
<dbReference type="Proteomes" id="UP000002774">
    <property type="component" value="Chromosome"/>
</dbReference>
<name>H1Y259_9SPHI</name>
<evidence type="ECO:0008006" key="3">
    <source>
        <dbReference type="Google" id="ProtNLM"/>
    </source>
</evidence>
<dbReference type="HOGENOM" id="CLU_923822_0_0_10"/>